<evidence type="ECO:0000313" key="2">
    <source>
        <dbReference type="Proteomes" id="UP000199488"/>
    </source>
</evidence>
<dbReference type="InterPro" id="IPR004465">
    <property type="entry name" value="RNR_NrdI"/>
</dbReference>
<name>A0A1H2XIG2_9BACI</name>
<dbReference type="InterPro" id="IPR029039">
    <property type="entry name" value="Flavoprotein-like_sf"/>
</dbReference>
<dbReference type="SUPFAM" id="SSF52218">
    <property type="entry name" value="Flavoproteins"/>
    <property type="match status" value="1"/>
</dbReference>
<dbReference type="RefSeq" id="WP_079475518.1">
    <property type="nucleotide sequence ID" value="NZ_FNNC01000007.1"/>
</dbReference>
<evidence type="ECO:0000313" key="1">
    <source>
        <dbReference type="EMBL" id="SDW92576.1"/>
    </source>
</evidence>
<dbReference type="AlphaFoldDB" id="A0A1H2XIG2"/>
<dbReference type="Pfam" id="PF07972">
    <property type="entry name" value="Flavodoxin_NdrI"/>
    <property type="match status" value="1"/>
</dbReference>
<dbReference type="Proteomes" id="UP000199488">
    <property type="component" value="Unassembled WGS sequence"/>
</dbReference>
<dbReference type="PANTHER" id="PTHR37297:SF1">
    <property type="entry name" value="PROTEIN NRDI"/>
    <property type="match status" value="1"/>
</dbReference>
<protein>
    <submittedName>
        <fullName evidence="1">Protein involved in ribonucleotide reduction</fullName>
    </submittedName>
</protein>
<sequence>MIPIIFDSMTGNVKRFAEKIPFDRVYSLNEAEQIDEPFILITYTKGFGNIPESTEAFLEDHAEQLLAVASSGNKVWGDNFAKSANQIAVNYNVPILHKFELSGTKNDVSIFAEEAMKVATNTNHRLDPVKQ</sequence>
<keyword evidence="2" id="KW-1185">Reference proteome</keyword>
<dbReference type="EMBL" id="FNNC01000007">
    <property type="protein sequence ID" value="SDW92576.1"/>
    <property type="molecule type" value="Genomic_DNA"/>
</dbReference>
<reference evidence="1 2" key="1">
    <citation type="submission" date="2016-10" db="EMBL/GenBank/DDBJ databases">
        <authorList>
            <person name="de Groot N.N."/>
        </authorList>
    </citation>
    <scope>NUCLEOTIDE SEQUENCE [LARGE SCALE GENOMIC DNA]</scope>
    <source>
        <strain evidence="1 2">DSM 23126</strain>
    </source>
</reference>
<dbReference type="OrthoDB" id="350535at2"/>
<organism evidence="1 2">
    <name type="scientific">Marinococcus luteus</name>
    <dbReference type="NCBI Taxonomy" id="1122204"/>
    <lineage>
        <taxon>Bacteria</taxon>
        <taxon>Bacillati</taxon>
        <taxon>Bacillota</taxon>
        <taxon>Bacilli</taxon>
        <taxon>Bacillales</taxon>
        <taxon>Bacillaceae</taxon>
        <taxon>Marinococcus</taxon>
    </lineage>
</organism>
<dbReference type="Gene3D" id="3.40.50.360">
    <property type="match status" value="1"/>
</dbReference>
<accession>A0A1H2XIG2</accession>
<dbReference type="PIRSF" id="PIRSF005087">
    <property type="entry name" value="NrdI"/>
    <property type="match status" value="1"/>
</dbReference>
<dbReference type="NCBIfam" id="TIGR00333">
    <property type="entry name" value="nrdI"/>
    <property type="match status" value="1"/>
</dbReference>
<proteinExistence type="predicted"/>
<gene>
    <name evidence="1" type="ORF">SAMN05421781_2760</name>
</gene>
<dbReference type="STRING" id="1122204.SAMN05421781_2760"/>
<dbReference type="GO" id="GO:0010181">
    <property type="term" value="F:FMN binding"/>
    <property type="evidence" value="ECO:0007669"/>
    <property type="project" value="InterPro"/>
</dbReference>
<dbReference type="PANTHER" id="PTHR37297">
    <property type="entry name" value="PROTEIN NRDI"/>
    <property type="match status" value="1"/>
</dbReference>